<keyword evidence="8" id="KW-1185">Reference proteome</keyword>
<keyword evidence="2" id="KW-0800">Toxin</keyword>
<feature type="region of interest" description="Disordered" evidence="5">
    <location>
        <begin position="342"/>
        <end position="391"/>
    </location>
</feature>
<evidence type="ECO:0000256" key="4">
    <source>
        <dbReference type="ARBA" id="ARBA00023026"/>
    </source>
</evidence>
<reference evidence="7 8" key="1">
    <citation type="submission" date="2023-12" db="EMBL/GenBank/DDBJ databases">
        <title>Genome sequencing of Xanthomonas floridensis.</title>
        <authorList>
            <person name="Greer S."/>
            <person name="Harrison J."/>
            <person name="Grant M."/>
            <person name="Vicente J."/>
            <person name="Studholme D."/>
        </authorList>
    </citation>
    <scope>NUCLEOTIDE SEQUENCE [LARGE SCALE GENOMIC DNA]</scope>
    <source>
        <strain evidence="7 8">WHRI 8848</strain>
    </source>
</reference>
<accession>A0ABU5Q2V5</accession>
<comment type="caution">
    <text evidence="7">The sequence shown here is derived from an EMBL/GenBank/DDBJ whole genome shotgun (WGS) entry which is preliminary data.</text>
</comment>
<sequence length="1767" mass="180245">MSIDAGRIEHLGGSISGNQVGLRSASDIRIEGASVSAVDALSVQAVGDITVASTVETLSGGGYHQYSTTQLERVAGLYVTGTNGNGVLSVVAGGDVNLQAAQIRNAGTDGVTQLVAGNNLNLSTQTLSHTTDTTANDRNFQRSSETTHLGTTVQGAGSVVLAAGNDLTLTAAQVGAGKTLALQAGRDINSQVAVDSSSHDRSTVTKSNSLATASYDESVRGTQLGAGGDIVMQAGRDLTLASTAAASQSGGIALAAGNDIKLLATQEQHDAVVDKETRKKSTFSNEKTTTHDEWHDSLAVGSSLSGKSVNMVAGNDLAVVGSTVLGQDNVRLAAGNNVTIESAQDTSSEAHSVRQKKSGLTGSSGGGVASVGYSKSSSDSQESTRSVTQVASSVGSTDGNLVISAGNQLTIAASDIGAGKDLTLAAKDIALLARQDTVDHQASQSSKSSGFSVGVTYDPGASYRSARDSTTKNMVDTGSTMSKISRDAEGAAAGTMAAITPVVIQASSHRSNASQNESTSNARVSQLASGGNLTLLASDGSITSQGTQMSAEGNALLLASKDIVFDVAHNTQSSGNASTGKGWGFNNAAGLPYGNYNQQGTGSGQTDTITGTQLSVGGNASLTTTQGDIALSASNIAAQGNVSMRAAGDLTIQSGQDLLGNANQSTSKGIGTVVISDTERFAGYNKKNHTDDNAQVAQVASNVGSLGGNVSLTAGGTYTQSASNVVAAKDVDITAASIQLLTANQSSSASQQDDDLKIGAFARIKSPLIDLINNVDDARKSDGRLSTMQNMAAAANAYQSVKAAKSGTILSIEAGVGFATSESSFNSNSQTSLGSTITGGGNVSLKTTEGDLHIVQGNLKAGDTLSLDSARDLVLEAGQSVGSEQSKGSNAGFEVGVGAQIGAQTGVSAYVQASAGSHNSNAQSTTWENTQLAGKNVVLTSKGDTTLRGAVVTADRIDANVGGDLTIESLQDVSQIQSKESSVGGRVQVSFGTAWDASGYASGAKANGNYLGVVEQSGLFAGNGGYHVTAGNVNLIGGAITSTNASNSELTADALTFTDLKNRMDYSTVSAAISGGIGSTGEGATDADGNPTQPSAGDQFRNIGHNIVNGNYGEANYSSFNPGIPVMQSGSDTSYTRATLTEGTIKIGGKTTTAAALGINTDASAAHEAVAALPDVRKILGEQQALAAATGTVMTTAKQIGDDIAASANRKVNEAEAQYKGSLSPEEADRFAGLSTADKQREMLQNSPDYSAAYTSQQQWGIGGDYSRALQAVTTVVVGGVSGQGGGQVATNALAPYAAQLIGRTFDQNHGSDPNAAMQVLSHAVLGAVLAQVNGTSMAGGALAGASGELAAQYLTQTLYGDDPRAIDPVTGKFNPNLLPEQDKQMLAALSQAVGAIAGGLAGGKLADAAIGANIANNAVANNWLSREEINAADVLRNACDKAGGNVQACKDGITREVDAIDMAREKEWIAYQSSVAQEMGQDYMAGAGWTREEYKAEQLSRQNTYWTGTGITEDQAIFSGYAPAQELGYLARSIGSSAVDFAAFFARPGIDVTADLAKSAWNGLLNAGGALRNYSQAPLPGLYLQYGISESLTMTTEERAQLLVATAASLASEVALLKVTRLPDVAPEKIKPVKPNQVVPDNLLPDSIKDDGLIKHSVKGLDKKYVEELLEEAKAPDRNGLSVAGRALQKHGGREGSAFPAAKGSPAAINNAGQKLVEEILSNADSVATPRHHARFGDIIDVRAPDGRGVRIDSSRKIIGLLEPNQ</sequence>
<evidence type="ECO:0000259" key="6">
    <source>
        <dbReference type="Pfam" id="PF04829"/>
    </source>
</evidence>
<comment type="subcellular location">
    <subcellularLocation>
        <location evidence="1">Target cell</location>
        <location evidence="1">Target cell cytoplasm</location>
    </subcellularLocation>
</comment>
<evidence type="ECO:0000313" key="8">
    <source>
        <dbReference type="Proteomes" id="UP001303614"/>
    </source>
</evidence>
<evidence type="ECO:0000256" key="5">
    <source>
        <dbReference type="SAM" id="MobiDB-lite"/>
    </source>
</evidence>
<dbReference type="Pfam" id="PF04829">
    <property type="entry name" value="PT-VENN"/>
    <property type="match status" value="1"/>
</dbReference>
<feature type="compositionally biased region" description="Low complexity" evidence="5">
    <location>
        <begin position="370"/>
        <end position="380"/>
    </location>
</feature>
<evidence type="ECO:0000256" key="3">
    <source>
        <dbReference type="ARBA" id="ARBA00022913"/>
    </source>
</evidence>
<proteinExistence type="predicted"/>
<keyword evidence="4" id="KW-0843">Virulence</keyword>
<dbReference type="Proteomes" id="UP001303614">
    <property type="component" value="Unassembled WGS sequence"/>
</dbReference>
<dbReference type="InterPro" id="IPR025157">
    <property type="entry name" value="Hemagglutinin_rpt"/>
</dbReference>
<evidence type="ECO:0000256" key="1">
    <source>
        <dbReference type="ARBA" id="ARBA00004219"/>
    </source>
</evidence>
<dbReference type="EMBL" id="JAYFSO010000031">
    <property type="protein sequence ID" value="MEA5125962.1"/>
    <property type="molecule type" value="Genomic_DNA"/>
</dbReference>
<dbReference type="InterPro" id="IPR006914">
    <property type="entry name" value="VENN_dom"/>
</dbReference>
<organism evidence="7 8">
    <name type="scientific">Xanthomonas floridensis</name>
    <dbReference type="NCBI Taxonomy" id="1843580"/>
    <lineage>
        <taxon>Bacteria</taxon>
        <taxon>Pseudomonadati</taxon>
        <taxon>Pseudomonadota</taxon>
        <taxon>Gammaproteobacteria</taxon>
        <taxon>Lysobacterales</taxon>
        <taxon>Lysobacteraceae</taxon>
        <taxon>Xanthomonas</taxon>
    </lineage>
</organism>
<evidence type="ECO:0000313" key="7">
    <source>
        <dbReference type="EMBL" id="MEA5125962.1"/>
    </source>
</evidence>
<keyword evidence="3" id="KW-1266">Target cell cytoplasm</keyword>
<name>A0ABU5Q2V5_9XANT</name>
<evidence type="ECO:0000256" key="2">
    <source>
        <dbReference type="ARBA" id="ARBA00022656"/>
    </source>
</evidence>
<dbReference type="Pfam" id="PF13332">
    <property type="entry name" value="Fil_haemagg_2"/>
    <property type="match status" value="6"/>
</dbReference>
<feature type="domain" description="VENN motif-containing" evidence="6">
    <location>
        <begin position="1377"/>
        <end position="1426"/>
    </location>
</feature>
<gene>
    <name evidence="7" type="ORF">VB146_19330</name>
</gene>
<feature type="compositionally biased region" description="Polar residues" evidence="5">
    <location>
        <begin position="381"/>
        <end position="391"/>
    </location>
</feature>
<protein>
    <submittedName>
        <fullName evidence="7">Hemagglutinin repeat-containing protein</fullName>
    </submittedName>
</protein>